<protein>
    <submittedName>
        <fullName evidence="1">Predicted protein</fullName>
    </submittedName>
</protein>
<accession>E4ZRF6</accession>
<evidence type="ECO:0000313" key="2">
    <source>
        <dbReference type="Proteomes" id="UP000002668"/>
    </source>
</evidence>
<sequence>MGAEAGAGGVAPVMEMGKSTLLAYSPSAHALRLMEHLLMLLLTQKGLLLGGPLPILKSGSCEQILRKF</sequence>
<dbReference type="InParanoid" id="E4ZRF6"/>
<dbReference type="VEuPathDB" id="FungiDB:LEMA_uP038240.1"/>
<organism evidence="2">
    <name type="scientific">Leptosphaeria maculans (strain JN3 / isolate v23.1.3 / race Av1-4-5-6-7-8)</name>
    <name type="common">Blackleg fungus</name>
    <name type="synonym">Phoma lingam</name>
    <dbReference type="NCBI Taxonomy" id="985895"/>
    <lineage>
        <taxon>Eukaryota</taxon>
        <taxon>Fungi</taxon>
        <taxon>Dikarya</taxon>
        <taxon>Ascomycota</taxon>
        <taxon>Pezizomycotina</taxon>
        <taxon>Dothideomycetes</taxon>
        <taxon>Pleosporomycetidae</taxon>
        <taxon>Pleosporales</taxon>
        <taxon>Pleosporineae</taxon>
        <taxon>Leptosphaeriaceae</taxon>
        <taxon>Plenodomus</taxon>
        <taxon>Plenodomus lingam/Leptosphaeria maculans species complex</taxon>
    </lineage>
</organism>
<proteinExistence type="predicted"/>
<reference evidence="2" key="1">
    <citation type="journal article" date="2011" name="Nat. Commun.">
        <title>Effector diversification within compartments of the Leptosphaeria maculans genome affected by Repeat-Induced Point mutations.</title>
        <authorList>
            <person name="Rouxel T."/>
            <person name="Grandaubert J."/>
            <person name="Hane J.K."/>
            <person name="Hoede C."/>
            <person name="van de Wouw A.P."/>
            <person name="Couloux A."/>
            <person name="Dominguez V."/>
            <person name="Anthouard V."/>
            <person name="Bally P."/>
            <person name="Bourras S."/>
            <person name="Cozijnsen A.J."/>
            <person name="Ciuffetti L.M."/>
            <person name="Degrave A."/>
            <person name="Dilmaghani A."/>
            <person name="Duret L."/>
            <person name="Fudal I."/>
            <person name="Goodwin S.B."/>
            <person name="Gout L."/>
            <person name="Glaser N."/>
            <person name="Linglin J."/>
            <person name="Kema G.H.J."/>
            <person name="Lapalu N."/>
            <person name="Lawrence C.B."/>
            <person name="May K."/>
            <person name="Meyer M."/>
            <person name="Ollivier B."/>
            <person name="Poulain J."/>
            <person name="Schoch C.L."/>
            <person name="Simon A."/>
            <person name="Spatafora J.W."/>
            <person name="Stachowiak A."/>
            <person name="Turgeon B.G."/>
            <person name="Tyler B.M."/>
            <person name="Vincent D."/>
            <person name="Weissenbach J."/>
            <person name="Amselem J."/>
            <person name="Quesneville H."/>
            <person name="Oliver R.P."/>
            <person name="Wincker P."/>
            <person name="Balesdent M.-H."/>
            <person name="Howlett B.J."/>
        </authorList>
    </citation>
    <scope>NUCLEOTIDE SEQUENCE [LARGE SCALE GENOMIC DNA]</scope>
    <source>
        <strain evidence="2">JN3 / isolate v23.1.3 / race Av1-4-5-6-7-8</strain>
    </source>
</reference>
<gene>
    <name evidence="1" type="ORF">LEMA_uP038240.1</name>
</gene>
<dbReference type="EMBL" id="FP929116">
    <property type="protein sequence ID" value="CBX94150.1"/>
    <property type="molecule type" value="Genomic_DNA"/>
</dbReference>
<name>E4ZRF6_LEPMJ</name>
<dbReference type="AlphaFoldDB" id="E4ZRF6"/>
<dbReference type="HOGENOM" id="CLU_2794402_0_0_1"/>
<dbReference type="Proteomes" id="UP000002668">
    <property type="component" value="Genome"/>
</dbReference>
<evidence type="ECO:0000313" key="1">
    <source>
        <dbReference type="EMBL" id="CBX94150.1"/>
    </source>
</evidence>
<keyword evidence="2" id="KW-1185">Reference proteome</keyword>